<evidence type="ECO:0000313" key="2">
    <source>
        <dbReference type="EMBL" id="GLK49359.1"/>
    </source>
</evidence>
<name>A0ABQ5T981_9CAUL</name>
<evidence type="ECO:0000256" key="1">
    <source>
        <dbReference type="SAM" id="MobiDB-lite"/>
    </source>
</evidence>
<keyword evidence="3" id="KW-1185">Reference proteome</keyword>
<evidence type="ECO:0000313" key="3">
    <source>
        <dbReference type="Proteomes" id="UP001143509"/>
    </source>
</evidence>
<organism evidence="2 3">
    <name type="scientific">Brevundimonas intermedia</name>
    <dbReference type="NCBI Taxonomy" id="74315"/>
    <lineage>
        <taxon>Bacteria</taxon>
        <taxon>Pseudomonadati</taxon>
        <taxon>Pseudomonadota</taxon>
        <taxon>Alphaproteobacteria</taxon>
        <taxon>Caulobacterales</taxon>
        <taxon>Caulobacteraceae</taxon>
        <taxon>Brevundimonas</taxon>
    </lineage>
</organism>
<feature type="region of interest" description="Disordered" evidence="1">
    <location>
        <begin position="149"/>
        <end position="181"/>
    </location>
</feature>
<reference evidence="2" key="1">
    <citation type="journal article" date="2014" name="Int. J. Syst. Evol. Microbiol.">
        <title>Complete genome of a new Firmicutes species belonging to the dominant human colonic microbiota ('Ruminococcus bicirculans') reveals two chromosomes and a selective capacity to utilize plant glucans.</title>
        <authorList>
            <consortium name="NISC Comparative Sequencing Program"/>
            <person name="Wegmann U."/>
            <person name="Louis P."/>
            <person name="Goesmann A."/>
            <person name="Henrissat B."/>
            <person name="Duncan S.H."/>
            <person name="Flint H.J."/>
        </authorList>
    </citation>
    <scope>NUCLEOTIDE SEQUENCE</scope>
    <source>
        <strain evidence="2">VKM B-1499</strain>
    </source>
</reference>
<dbReference type="EMBL" id="BSFD01000009">
    <property type="protein sequence ID" value="GLK49359.1"/>
    <property type="molecule type" value="Genomic_DNA"/>
</dbReference>
<dbReference type="Pfam" id="PF06674">
    <property type="entry name" value="DUF1176"/>
    <property type="match status" value="1"/>
</dbReference>
<protein>
    <recommendedName>
        <fullName evidence="4">DUF1176 domain-containing protein</fullName>
    </recommendedName>
</protein>
<proteinExistence type="predicted"/>
<sequence>MLQTRSETRQFRDWSATCSNDGTCWAFGFAPDFAAGWVRIALPPGPDARPEVAFGYWPDSDAPASTAVGLQIDDRAFPATLDNGGQTPVGRIRSDTIPLIDAMAQGRSMTIKGATTQAVSLNGAAAALLWIDEKQGRLGTTTALIRRGDRPASSVPVAPPLPTVPVAPRIDQTGFGDSGQTLPATLRARREVGDCLKESQMSGIGDGVSSARLDARTVLWAVACGSGAYNLTHFWYLTGPDGREPRPVALVGTAGPGANPVMADNTTINGAYDPETRTLSAFAKGRGIGDCGALQTWAWTGDRFALTRESSMGNCAGVPNDLWPVAWRTR</sequence>
<dbReference type="Proteomes" id="UP001143509">
    <property type="component" value="Unassembled WGS sequence"/>
</dbReference>
<dbReference type="RefSeq" id="WP_373997390.1">
    <property type="nucleotide sequence ID" value="NZ_CP169067.1"/>
</dbReference>
<accession>A0ABQ5T981</accession>
<comment type="caution">
    <text evidence="2">The sequence shown here is derived from an EMBL/GenBank/DDBJ whole genome shotgun (WGS) entry which is preliminary data.</text>
</comment>
<dbReference type="InterPro" id="IPR009560">
    <property type="entry name" value="DUF1176"/>
</dbReference>
<evidence type="ECO:0008006" key="4">
    <source>
        <dbReference type="Google" id="ProtNLM"/>
    </source>
</evidence>
<gene>
    <name evidence="2" type="primary">rpfI</name>
    <name evidence="2" type="ORF">GCM10017620_23320</name>
</gene>
<reference evidence="2" key="2">
    <citation type="submission" date="2023-01" db="EMBL/GenBank/DDBJ databases">
        <authorList>
            <person name="Sun Q."/>
            <person name="Evtushenko L."/>
        </authorList>
    </citation>
    <scope>NUCLEOTIDE SEQUENCE</scope>
    <source>
        <strain evidence="2">VKM B-1499</strain>
    </source>
</reference>